<protein>
    <submittedName>
        <fullName evidence="7">Coiled-coil domain-containing protein 96</fullName>
    </submittedName>
</protein>
<name>A0A0A1XBU6_ZEUCU</name>
<feature type="compositionally biased region" description="Acidic residues" evidence="4">
    <location>
        <begin position="1"/>
        <end position="15"/>
    </location>
</feature>
<dbReference type="PANTHER" id="PTHR15654:SF1">
    <property type="entry name" value="COILED-COIL DOMAIN-CONTAINING PROTEIN 96"/>
    <property type="match status" value="1"/>
</dbReference>
<dbReference type="EMBL" id="GBXI01007553">
    <property type="protein sequence ID" value="JAD06739.1"/>
    <property type="molecule type" value="Transcribed_RNA"/>
</dbReference>
<feature type="region of interest" description="Disordered" evidence="4">
    <location>
        <begin position="1"/>
        <end position="62"/>
    </location>
</feature>
<dbReference type="InterPro" id="IPR025254">
    <property type="entry name" value="CCDC113/CCDC96_CC"/>
</dbReference>
<dbReference type="EMBL" id="GBXI01006364">
    <property type="protein sequence ID" value="JAD07928.1"/>
    <property type="molecule type" value="Transcribed_RNA"/>
</dbReference>
<dbReference type="AlphaFoldDB" id="A0A0A1XBU6"/>
<reference evidence="7" key="2">
    <citation type="journal article" date="2015" name="Gigascience">
        <title>Reconstructing a comprehensive transcriptome assembly of a white-pupal translocated strain of the pest fruit fly Bactrocera cucurbitae.</title>
        <authorList>
            <person name="Sim S.B."/>
            <person name="Calla B."/>
            <person name="Hall B."/>
            <person name="DeRego T."/>
            <person name="Geib S.M."/>
        </authorList>
    </citation>
    <scope>NUCLEOTIDE SEQUENCE</scope>
</reference>
<comment type="subcellular location">
    <subcellularLocation>
        <location evidence="1">Cell projection</location>
        <location evidence="1">Cilium</location>
    </subcellularLocation>
</comment>
<sequence>MDLEMDFADEYENTESDFVPKHTDEPQQEVKHQSSHTSNRSGKRERQSFHSSKNTSDVFQGTGLAIGGSVETFNDEEYEGEDELNIEGTVAQLENTLRLSFLDKFADLPNIDDISSESVETIIEQQVEEKTIDIALTGKFVDPLTGLDLIESDKEDDEFDFVEIEESYEEPSYEGYEPFDITEDSELLLLQAQAISQETEEVDNALLDMDYIKKIMQAVDVQDIEQILADDTHLQNEEIVAGFIEDLFRQIVNVAHYKDPKDILRKSVDKRRIMDEIHGKVRTLESEQILRLYLNRKVVEHFKRKHMYRLITEDTAEDVEFLMAKYQSLLQKYNEILGKEEEIERVTKTKIDKLHVKLEEKQFQVEEKVSEFEALAYRIILPQRRDMYGGELNLKLFESTDNVERSKFITVFLKKMALTRKELSEARLILIKKQHIFADLQERLNQIQNIGDGLKLFQFENLQNDVIQLSKKTDERDTELAKARTRQQLDVHISTHLKESIQMLRNKLAIQKMTYRELLRQSQNARRNLYKQKQIRTQIRKEIKEYTFQGGILSKPTLMLDYDATVELIDEKQESVAGLRSQYNKIIDKIGYYEQMLKTRSSN</sequence>
<dbReference type="GO" id="GO:0005930">
    <property type="term" value="C:axoneme"/>
    <property type="evidence" value="ECO:0007669"/>
    <property type="project" value="TreeGrafter"/>
</dbReference>
<feature type="domain" description="CCDC113/CCDC96 coiled-coil" evidence="5">
    <location>
        <begin position="418"/>
        <end position="590"/>
    </location>
</feature>
<dbReference type="Pfam" id="PF13870">
    <property type="entry name" value="CCDC113_CCDC96_CC"/>
    <property type="match status" value="1"/>
</dbReference>
<evidence type="ECO:0000256" key="1">
    <source>
        <dbReference type="ARBA" id="ARBA00004138"/>
    </source>
</evidence>
<evidence type="ECO:0000259" key="5">
    <source>
        <dbReference type="Pfam" id="PF13870"/>
    </source>
</evidence>
<evidence type="ECO:0000313" key="6">
    <source>
        <dbReference type="EMBL" id="JAD06739.1"/>
    </source>
</evidence>
<keyword evidence="3" id="KW-0966">Cell projection</keyword>
<organism evidence="7">
    <name type="scientific">Zeugodacus cucurbitae</name>
    <name type="common">Melon fruit fly</name>
    <name type="synonym">Bactrocera cucurbitae</name>
    <dbReference type="NCBI Taxonomy" id="28588"/>
    <lineage>
        <taxon>Eukaryota</taxon>
        <taxon>Metazoa</taxon>
        <taxon>Ecdysozoa</taxon>
        <taxon>Arthropoda</taxon>
        <taxon>Hexapoda</taxon>
        <taxon>Insecta</taxon>
        <taxon>Pterygota</taxon>
        <taxon>Neoptera</taxon>
        <taxon>Endopterygota</taxon>
        <taxon>Diptera</taxon>
        <taxon>Brachycera</taxon>
        <taxon>Muscomorpha</taxon>
        <taxon>Tephritoidea</taxon>
        <taxon>Tephritidae</taxon>
        <taxon>Zeugodacus</taxon>
        <taxon>Zeugodacus</taxon>
    </lineage>
</organism>
<reference evidence="7" key="1">
    <citation type="submission" date="2014-11" db="EMBL/GenBank/DDBJ databases">
        <authorList>
            <person name="Geib S."/>
        </authorList>
    </citation>
    <scope>NUCLEOTIDE SEQUENCE</scope>
</reference>
<accession>A0A0A1XBU6</accession>
<dbReference type="OrthoDB" id="10254794at2759"/>
<keyword evidence="2" id="KW-0175">Coiled coil</keyword>
<evidence type="ECO:0000313" key="7">
    <source>
        <dbReference type="EMBL" id="JAD07928.1"/>
    </source>
</evidence>
<dbReference type="GO" id="GO:0036064">
    <property type="term" value="C:ciliary basal body"/>
    <property type="evidence" value="ECO:0007669"/>
    <property type="project" value="TreeGrafter"/>
</dbReference>
<feature type="compositionally biased region" description="Basic and acidic residues" evidence="4">
    <location>
        <begin position="18"/>
        <end position="32"/>
    </location>
</feature>
<proteinExistence type="predicted"/>
<dbReference type="GO" id="GO:0060271">
    <property type="term" value="P:cilium assembly"/>
    <property type="evidence" value="ECO:0007669"/>
    <property type="project" value="TreeGrafter"/>
</dbReference>
<dbReference type="PANTHER" id="PTHR15654">
    <property type="entry name" value="COILED-COIL DOMAIN-CONTAINING PROTEIN 113-RELATED"/>
    <property type="match status" value="1"/>
</dbReference>
<evidence type="ECO:0000256" key="3">
    <source>
        <dbReference type="ARBA" id="ARBA00023273"/>
    </source>
</evidence>
<gene>
    <name evidence="7" type="primary">Ccdc96_2</name>
    <name evidence="6" type="synonym">Ccdc96_0</name>
    <name evidence="6" type="ORF">g.23580</name>
    <name evidence="7" type="ORF">g.23587</name>
</gene>
<evidence type="ECO:0000256" key="2">
    <source>
        <dbReference type="ARBA" id="ARBA00023054"/>
    </source>
</evidence>
<evidence type="ECO:0000256" key="4">
    <source>
        <dbReference type="SAM" id="MobiDB-lite"/>
    </source>
</evidence>
<dbReference type="InterPro" id="IPR051885">
    <property type="entry name" value="CC_CF"/>
</dbReference>
<feature type="compositionally biased region" description="Polar residues" evidence="4">
    <location>
        <begin position="49"/>
        <end position="59"/>
    </location>
</feature>